<protein>
    <recommendedName>
        <fullName evidence="4">Lipoprotein</fullName>
    </recommendedName>
</protein>
<feature type="signal peptide" evidence="1">
    <location>
        <begin position="1"/>
        <end position="22"/>
    </location>
</feature>
<organism evidence="2 3">
    <name type="scientific">Polyangium fumosum</name>
    <dbReference type="NCBI Taxonomy" id="889272"/>
    <lineage>
        <taxon>Bacteria</taxon>
        <taxon>Pseudomonadati</taxon>
        <taxon>Myxococcota</taxon>
        <taxon>Polyangia</taxon>
        <taxon>Polyangiales</taxon>
        <taxon>Polyangiaceae</taxon>
        <taxon>Polyangium</taxon>
    </lineage>
</organism>
<feature type="chain" id="PRO_5020978760" description="Lipoprotein" evidence="1">
    <location>
        <begin position="23"/>
        <end position="160"/>
    </location>
</feature>
<sequence length="160" mass="16573">MSKKVSAILSGAARVATLGLLAAASTGCIVVKIPPPKKGDAFQPPTSAALPIKRGETHRFRMDCGAKATFRSDIANAERLVIEFKGENLSPVDQQTTATLRLTWKGAGAALDLPIGVGDKGDRSTGGSITVTGDPGRHEATLSMDGAPDCGPVNFRIGFN</sequence>
<dbReference type="OrthoDB" id="9832556at2"/>
<evidence type="ECO:0000313" key="3">
    <source>
        <dbReference type="Proteomes" id="UP000309215"/>
    </source>
</evidence>
<keyword evidence="3" id="KW-1185">Reference proteome</keyword>
<dbReference type="PROSITE" id="PS51257">
    <property type="entry name" value="PROKAR_LIPOPROTEIN"/>
    <property type="match status" value="1"/>
</dbReference>
<name>A0A4U1JGX6_9BACT</name>
<evidence type="ECO:0000256" key="1">
    <source>
        <dbReference type="SAM" id="SignalP"/>
    </source>
</evidence>
<evidence type="ECO:0000313" key="2">
    <source>
        <dbReference type="EMBL" id="TKD10403.1"/>
    </source>
</evidence>
<comment type="caution">
    <text evidence="2">The sequence shown here is derived from an EMBL/GenBank/DDBJ whole genome shotgun (WGS) entry which is preliminary data.</text>
</comment>
<proteinExistence type="predicted"/>
<dbReference type="RefSeq" id="WP_136928367.1">
    <property type="nucleotide sequence ID" value="NZ_SSMQ01000006.1"/>
</dbReference>
<reference evidence="2 3" key="1">
    <citation type="submission" date="2019-04" db="EMBL/GenBank/DDBJ databases">
        <authorList>
            <person name="Li Y."/>
            <person name="Wang J."/>
        </authorList>
    </citation>
    <scope>NUCLEOTIDE SEQUENCE [LARGE SCALE GENOMIC DNA]</scope>
    <source>
        <strain evidence="2 3">DSM 14668</strain>
    </source>
</reference>
<dbReference type="Proteomes" id="UP000309215">
    <property type="component" value="Unassembled WGS sequence"/>
</dbReference>
<evidence type="ECO:0008006" key="4">
    <source>
        <dbReference type="Google" id="ProtNLM"/>
    </source>
</evidence>
<accession>A0A4U1JGX6</accession>
<keyword evidence="1" id="KW-0732">Signal</keyword>
<gene>
    <name evidence="2" type="ORF">E8A74_08120</name>
</gene>
<dbReference type="EMBL" id="SSMQ01000006">
    <property type="protein sequence ID" value="TKD10403.1"/>
    <property type="molecule type" value="Genomic_DNA"/>
</dbReference>
<dbReference type="AlphaFoldDB" id="A0A4U1JGX6"/>